<dbReference type="CDD" id="cd00067">
    <property type="entry name" value="GAL4"/>
    <property type="match status" value="1"/>
</dbReference>
<dbReference type="EMBL" id="CABFOC020000015">
    <property type="protein sequence ID" value="CAH0046725.1"/>
    <property type="molecule type" value="Genomic_DNA"/>
</dbReference>
<feature type="region of interest" description="Disordered" evidence="3">
    <location>
        <begin position="56"/>
        <end position="97"/>
    </location>
</feature>
<feature type="transmembrane region" description="Helical" evidence="4">
    <location>
        <begin position="562"/>
        <end position="582"/>
    </location>
</feature>
<evidence type="ECO:0000313" key="6">
    <source>
        <dbReference type="EMBL" id="CAH0046725.1"/>
    </source>
</evidence>
<evidence type="ECO:0000256" key="1">
    <source>
        <dbReference type="ARBA" id="ARBA00004123"/>
    </source>
</evidence>
<dbReference type="PANTHER" id="PTHR31001">
    <property type="entry name" value="UNCHARACTERIZED TRANSCRIPTIONAL REGULATORY PROTEIN"/>
    <property type="match status" value="1"/>
</dbReference>
<organism evidence="6 7">
    <name type="scientific">Clonostachys solani</name>
    <dbReference type="NCBI Taxonomy" id="160281"/>
    <lineage>
        <taxon>Eukaryota</taxon>
        <taxon>Fungi</taxon>
        <taxon>Dikarya</taxon>
        <taxon>Ascomycota</taxon>
        <taxon>Pezizomycotina</taxon>
        <taxon>Sordariomycetes</taxon>
        <taxon>Hypocreomycetidae</taxon>
        <taxon>Hypocreales</taxon>
        <taxon>Bionectriaceae</taxon>
        <taxon>Clonostachys</taxon>
    </lineage>
</organism>
<dbReference type="SMART" id="SM00066">
    <property type="entry name" value="GAL4"/>
    <property type="match status" value="1"/>
</dbReference>
<dbReference type="Gene3D" id="4.10.240.10">
    <property type="entry name" value="Zn(2)-C6 fungal-type DNA-binding domain"/>
    <property type="match status" value="1"/>
</dbReference>
<dbReference type="OrthoDB" id="410267at2759"/>
<dbReference type="AlphaFoldDB" id="A0A9N9Z0B1"/>
<dbReference type="PROSITE" id="PS50048">
    <property type="entry name" value="ZN2_CY6_FUNGAL_2"/>
    <property type="match status" value="1"/>
</dbReference>
<dbReference type="PROSITE" id="PS00463">
    <property type="entry name" value="ZN2_CY6_FUNGAL_1"/>
    <property type="match status" value="1"/>
</dbReference>
<dbReference type="GO" id="GO:0000981">
    <property type="term" value="F:DNA-binding transcription factor activity, RNA polymerase II-specific"/>
    <property type="evidence" value="ECO:0007669"/>
    <property type="project" value="InterPro"/>
</dbReference>
<dbReference type="InterPro" id="IPR050613">
    <property type="entry name" value="Sec_Metabolite_Reg"/>
</dbReference>
<evidence type="ECO:0000256" key="2">
    <source>
        <dbReference type="ARBA" id="ARBA00023242"/>
    </source>
</evidence>
<dbReference type="SUPFAM" id="SSF57701">
    <property type="entry name" value="Zn2/Cys6 DNA-binding domain"/>
    <property type="match status" value="1"/>
</dbReference>
<evidence type="ECO:0000259" key="5">
    <source>
        <dbReference type="PROSITE" id="PS50048"/>
    </source>
</evidence>
<sequence length="692" mass="78196">MSTGTPVRNSQRSVRACTACARRKIRCSKTIPCTACIRLNRASSCQREQVVVVTRRRGHGADTTGLENSINSPLPSLSDSDQARDVPPADPYSSSEAIGNDAVAGVASTIPYPEPRAHIEEHVFSNRSSQGLQQTLNSPQAADSRLTSDRAAALEFLTHGRRNVINQFAGRQDTAESPLSLNSWGKSNLEERWDLFFTEQNSRTLLALHQSHLSWMHCAVHMPTFRHEFEENLVRRECNRSWLALYYAILSQTLYHIDDQYLSSLPQPVNANADASFVLFNKSIEVLFRANFMDDHNIYSVQAICLLLQVAHHFDKSDLICILISTAIRIAQCLGLHRLGPDRAISEGSTANINETANVDRELKKGIWWFLVRYDWYQIPFQNTCQIHPGQFSTPMPTNQPVPTQQLASNDTPNMDEAYVSTSWANYLNHFSVLIWKHHDRMFKAGHPSNCPESIPKLYEEVIRADEELKASYVSLPPSLREVDTSQDFPTADGLPIGLMPGLILICTAHKVLGVHRHFQLSGFRDRRYAFSQFSCVSIAERSIAAIIDWPDTLQSRIARRMWTTLTHVISCCIFLAFALLFKSENTLMHDWIKVRRYLQLGKEIISHEEQRSSLARRGVRLLGAIMELEASSECSVDLEAEIGNLIRCVTVADENYLNMDAADPHHVIFPYSQDLWDSFINDSMASDFFGV</sequence>
<dbReference type="GO" id="GO:0008270">
    <property type="term" value="F:zinc ion binding"/>
    <property type="evidence" value="ECO:0007669"/>
    <property type="project" value="InterPro"/>
</dbReference>
<keyword evidence="4" id="KW-0812">Transmembrane</keyword>
<feature type="domain" description="Zn(2)-C6 fungal-type" evidence="5">
    <location>
        <begin position="16"/>
        <end position="47"/>
    </location>
</feature>
<keyword evidence="4" id="KW-1133">Transmembrane helix</keyword>
<dbReference type="CDD" id="cd12148">
    <property type="entry name" value="fungal_TF_MHR"/>
    <property type="match status" value="1"/>
</dbReference>
<keyword evidence="7" id="KW-1185">Reference proteome</keyword>
<dbReference type="InterPro" id="IPR036864">
    <property type="entry name" value="Zn2-C6_fun-type_DNA-bd_sf"/>
</dbReference>
<dbReference type="PANTHER" id="PTHR31001:SF90">
    <property type="entry name" value="CENTROMERE DNA-BINDING PROTEIN COMPLEX CBF3 SUBUNIT B"/>
    <property type="match status" value="1"/>
</dbReference>
<proteinExistence type="predicted"/>
<keyword evidence="2" id="KW-0539">Nucleus</keyword>
<comment type="caution">
    <text evidence="6">The sequence shown here is derived from an EMBL/GenBank/DDBJ whole genome shotgun (WGS) entry which is preliminary data.</text>
</comment>
<feature type="compositionally biased region" description="Polar residues" evidence="3">
    <location>
        <begin position="65"/>
        <end position="80"/>
    </location>
</feature>
<gene>
    <name evidence="6" type="ORF">CSOL1703_00012960</name>
</gene>
<dbReference type="Proteomes" id="UP000775872">
    <property type="component" value="Unassembled WGS sequence"/>
</dbReference>
<dbReference type="Pfam" id="PF00172">
    <property type="entry name" value="Zn_clus"/>
    <property type="match status" value="1"/>
</dbReference>
<reference evidence="6 7" key="2">
    <citation type="submission" date="2021-10" db="EMBL/GenBank/DDBJ databases">
        <authorList>
            <person name="Piombo E."/>
        </authorList>
    </citation>
    <scope>NUCLEOTIDE SEQUENCE [LARGE SCALE GENOMIC DNA]</scope>
</reference>
<evidence type="ECO:0000256" key="4">
    <source>
        <dbReference type="SAM" id="Phobius"/>
    </source>
</evidence>
<dbReference type="InterPro" id="IPR001138">
    <property type="entry name" value="Zn2Cys6_DnaBD"/>
</dbReference>
<dbReference type="GO" id="GO:0005634">
    <property type="term" value="C:nucleus"/>
    <property type="evidence" value="ECO:0007669"/>
    <property type="project" value="UniProtKB-SubCell"/>
</dbReference>
<keyword evidence="4" id="KW-0472">Membrane</keyword>
<reference evidence="7" key="1">
    <citation type="submission" date="2019-06" db="EMBL/GenBank/DDBJ databases">
        <authorList>
            <person name="Broberg M."/>
        </authorList>
    </citation>
    <scope>NUCLEOTIDE SEQUENCE [LARGE SCALE GENOMIC DNA]</scope>
</reference>
<evidence type="ECO:0000256" key="3">
    <source>
        <dbReference type="SAM" id="MobiDB-lite"/>
    </source>
</evidence>
<evidence type="ECO:0000313" key="7">
    <source>
        <dbReference type="Proteomes" id="UP000775872"/>
    </source>
</evidence>
<accession>A0A9N9Z0B1</accession>
<comment type="subcellular location">
    <subcellularLocation>
        <location evidence="1">Nucleus</location>
    </subcellularLocation>
</comment>
<protein>
    <recommendedName>
        <fullName evidence="5">Zn(2)-C6 fungal-type domain-containing protein</fullName>
    </recommendedName>
</protein>
<name>A0A9N9Z0B1_9HYPO</name>